<evidence type="ECO:0000313" key="4">
    <source>
        <dbReference type="Proteomes" id="UP000290408"/>
    </source>
</evidence>
<dbReference type="Pfam" id="PF07332">
    <property type="entry name" value="Phage_holin_3_6"/>
    <property type="match status" value="1"/>
</dbReference>
<dbReference type="OrthoDB" id="3828498at2"/>
<accession>A0A4P6MNV9</accession>
<dbReference type="AlphaFoldDB" id="A0A4P6MNV9"/>
<proteinExistence type="predicted"/>
<protein>
    <submittedName>
        <fullName evidence="3">Phage holin family protein</fullName>
    </submittedName>
</protein>
<feature type="transmembrane region" description="Helical" evidence="2">
    <location>
        <begin position="68"/>
        <end position="94"/>
    </location>
</feature>
<keyword evidence="2" id="KW-0472">Membrane</keyword>
<keyword evidence="4" id="KW-1185">Reference proteome</keyword>
<organism evidence="3 4">
    <name type="scientific">Janibacter limosus</name>
    <dbReference type="NCBI Taxonomy" id="53458"/>
    <lineage>
        <taxon>Bacteria</taxon>
        <taxon>Bacillati</taxon>
        <taxon>Actinomycetota</taxon>
        <taxon>Actinomycetes</taxon>
        <taxon>Micrococcales</taxon>
        <taxon>Intrasporangiaceae</taxon>
        <taxon>Janibacter</taxon>
    </lineage>
</organism>
<evidence type="ECO:0000256" key="2">
    <source>
        <dbReference type="SAM" id="Phobius"/>
    </source>
</evidence>
<keyword evidence="2" id="KW-1133">Transmembrane helix</keyword>
<feature type="region of interest" description="Disordered" evidence="1">
    <location>
        <begin position="1"/>
        <end position="26"/>
    </location>
</feature>
<feature type="transmembrane region" description="Helical" evidence="2">
    <location>
        <begin position="100"/>
        <end position="122"/>
    </location>
</feature>
<evidence type="ECO:0000313" key="3">
    <source>
        <dbReference type="EMBL" id="QBF45024.1"/>
    </source>
</evidence>
<sequence length="152" mass="15820">MSNDHARTASTDPAARRLVGQPAPGETERSVGQLVADASHDISALVQSEIQLAKSEVTKGLSFGGKGAGLLGAAGFVALLGLIFLFHTLAQVIAIWLPMWAGYLIITVLLFVIAAIAGLLGLKALKKAKANTVPQKAIRNAQETVAAIKPRS</sequence>
<dbReference type="EMBL" id="CP036164">
    <property type="protein sequence ID" value="QBF45024.1"/>
    <property type="molecule type" value="Genomic_DNA"/>
</dbReference>
<gene>
    <name evidence="3" type="ORF">EXU32_01305</name>
</gene>
<evidence type="ECO:0000256" key="1">
    <source>
        <dbReference type="SAM" id="MobiDB-lite"/>
    </source>
</evidence>
<reference evidence="3 4" key="1">
    <citation type="submission" date="2019-02" db="EMBL/GenBank/DDBJ databases">
        <title>Genomic data mining of an Antarctic deep-sea actinobacterium, Janibacterlimosus P3-3-X1.</title>
        <authorList>
            <person name="Liao L."/>
            <person name="Chen B."/>
        </authorList>
    </citation>
    <scope>NUCLEOTIDE SEQUENCE [LARGE SCALE GENOMIC DNA]</scope>
    <source>
        <strain evidence="3 4">P3-3-X1</strain>
    </source>
</reference>
<keyword evidence="2" id="KW-0812">Transmembrane</keyword>
<dbReference type="InterPro" id="IPR009937">
    <property type="entry name" value="Phage_holin_3_6"/>
</dbReference>
<dbReference type="STRING" id="1216970.GCA_001570985_01317"/>
<dbReference type="RefSeq" id="WP_130628270.1">
    <property type="nucleotide sequence ID" value="NZ_CP036164.1"/>
</dbReference>
<dbReference type="Proteomes" id="UP000290408">
    <property type="component" value="Chromosome"/>
</dbReference>
<name>A0A4P6MNV9_9MICO</name>
<dbReference type="KEGG" id="jli:EXU32_01305"/>